<dbReference type="GO" id="GO:0003677">
    <property type="term" value="F:DNA binding"/>
    <property type="evidence" value="ECO:0007669"/>
    <property type="project" value="UniProtKB-KW"/>
</dbReference>
<evidence type="ECO:0000256" key="3">
    <source>
        <dbReference type="ARBA" id="ARBA00023125"/>
    </source>
</evidence>
<feature type="domain" description="HTH myb-type" evidence="7">
    <location>
        <begin position="61"/>
        <end position="115"/>
    </location>
</feature>
<keyword evidence="2" id="KW-0677">Repeat</keyword>
<dbReference type="CDD" id="cd00167">
    <property type="entry name" value="SANT"/>
    <property type="match status" value="2"/>
</dbReference>
<organism evidence="8 9">
    <name type="scientific">Perilla frutescens var. hirtella</name>
    <name type="common">Perilla citriodora</name>
    <name type="synonym">Perilla setoyensis</name>
    <dbReference type="NCBI Taxonomy" id="608512"/>
    <lineage>
        <taxon>Eukaryota</taxon>
        <taxon>Viridiplantae</taxon>
        <taxon>Streptophyta</taxon>
        <taxon>Embryophyta</taxon>
        <taxon>Tracheophyta</taxon>
        <taxon>Spermatophyta</taxon>
        <taxon>Magnoliopsida</taxon>
        <taxon>eudicotyledons</taxon>
        <taxon>Gunneridae</taxon>
        <taxon>Pentapetalae</taxon>
        <taxon>asterids</taxon>
        <taxon>lamiids</taxon>
        <taxon>Lamiales</taxon>
        <taxon>Lamiaceae</taxon>
        <taxon>Nepetoideae</taxon>
        <taxon>Elsholtzieae</taxon>
        <taxon>Perilla</taxon>
    </lineage>
</organism>
<dbReference type="InterPro" id="IPR001005">
    <property type="entry name" value="SANT/Myb"/>
</dbReference>
<sequence length="251" mass="28403">MRKPCVDKDGVKKGAWSEEEDNKLRSYILRYGHWNWRLLPKFAGLARCGKSCRLRWVNYLKPGLKRGSFTEEEEALIAKLHDELGNKWSAMAARLPGRTDNEIKNYWHTHLKKLTQSPFSTQITAAANSEAAQELSDNFDKLILESSSAGTLNSQNPTAAGVWDSEDCASSSHSAQEISILSEDHHQAVAENSYDKIELTSFNNENYEMRSSLSDGFEGSFWTDPFMVDDSYSQAHSFSPLMEEAVLYLFT</sequence>
<proteinExistence type="predicted"/>
<dbReference type="AlphaFoldDB" id="A0AAD4JJX0"/>
<evidence type="ECO:0000259" key="6">
    <source>
        <dbReference type="PROSITE" id="PS50090"/>
    </source>
</evidence>
<dbReference type="Pfam" id="PF00249">
    <property type="entry name" value="Myb_DNA-binding"/>
    <property type="match status" value="2"/>
</dbReference>
<evidence type="ECO:0000256" key="1">
    <source>
        <dbReference type="ARBA" id="ARBA00004123"/>
    </source>
</evidence>
<keyword evidence="3" id="KW-0238">DNA-binding</keyword>
<evidence type="ECO:0000259" key="7">
    <source>
        <dbReference type="PROSITE" id="PS51294"/>
    </source>
</evidence>
<dbReference type="Gene3D" id="1.10.10.60">
    <property type="entry name" value="Homeodomain-like"/>
    <property type="match status" value="2"/>
</dbReference>
<evidence type="ECO:0000313" key="9">
    <source>
        <dbReference type="Proteomes" id="UP001190926"/>
    </source>
</evidence>
<evidence type="ECO:0000256" key="2">
    <source>
        <dbReference type="ARBA" id="ARBA00022737"/>
    </source>
</evidence>
<dbReference type="PROSITE" id="PS51294">
    <property type="entry name" value="HTH_MYB"/>
    <property type="match status" value="2"/>
</dbReference>
<reference evidence="8 9" key="1">
    <citation type="journal article" date="2021" name="Nat. Commun.">
        <title>Incipient diploidization of the medicinal plant Perilla within 10,000 years.</title>
        <authorList>
            <person name="Zhang Y."/>
            <person name="Shen Q."/>
            <person name="Leng L."/>
            <person name="Zhang D."/>
            <person name="Chen S."/>
            <person name="Shi Y."/>
            <person name="Ning Z."/>
            <person name="Chen S."/>
        </authorList>
    </citation>
    <scope>NUCLEOTIDE SEQUENCE [LARGE SCALE GENOMIC DNA]</scope>
    <source>
        <strain evidence="9">cv. PC099</strain>
    </source>
</reference>
<dbReference type="SMART" id="SM00717">
    <property type="entry name" value="SANT"/>
    <property type="match status" value="2"/>
</dbReference>
<dbReference type="Proteomes" id="UP001190926">
    <property type="component" value="Unassembled WGS sequence"/>
</dbReference>
<dbReference type="PANTHER" id="PTHR10641">
    <property type="entry name" value="MYB FAMILY TRANSCRIPTION FACTOR"/>
    <property type="match status" value="1"/>
</dbReference>
<name>A0AAD4JJX0_PERFH</name>
<dbReference type="InterPro" id="IPR015495">
    <property type="entry name" value="Myb_TF_plants"/>
</dbReference>
<feature type="domain" description="Myb-like" evidence="6">
    <location>
        <begin position="8"/>
        <end position="60"/>
    </location>
</feature>
<feature type="domain" description="Myb-like" evidence="6">
    <location>
        <begin position="61"/>
        <end position="111"/>
    </location>
</feature>
<evidence type="ECO:0000256" key="5">
    <source>
        <dbReference type="ARBA" id="ARBA00057804"/>
    </source>
</evidence>
<dbReference type="InterPro" id="IPR009057">
    <property type="entry name" value="Homeodomain-like_sf"/>
</dbReference>
<dbReference type="EMBL" id="SDAM02000045">
    <property type="protein sequence ID" value="KAH6834679.1"/>
    <property type="molecule type" value="Genomic_DNA"/>
</dbReference>
<comment type="caution">
    <text evidence="8">The sequence shown here is derived from an EMBL/GenBank/DDBJ whole genome shotgun (WGS) entry which is preliminary data.</text>
</comment>
<keyword evidence="4" id="KW-0539">Nucleus</keyword>
<keyword evidence="9" id="KW-1185">Reference proteome</keyword>
<protein>
    <submittedName>
        <fullName evidence="8">Myb domain protein 15</fullName>
    </submittedName>
</protein>
<dbReference type="InterPro" id="IPR017930">
    <property type="entry name" value="Myb_dom"/>
</dbReference>
<dbReference type="PROSITE" id="PS50090">
    <property type="entry name" value="MYB_LIKE"/>
    <property type="match status" value="2"/>
</dbReference>
<comment type="subcellular location">
    <subcellularLocation>
        <location evidence="1">Nucleus</location>
    </subcellularLocation>
</comment>
<dbReference type="GO" id="GO:0005634">
    <property type="term" value="C:nucleus"/>
    <property type="evidence" value="ECO:0007669"/>
    <property type="project" value="UniProtKB-SubCell"/>
</dbReference>
<dbReference type="SUPFAM" id="SSF46689">
    <property type="entry name" value="Homeodomain-like"/>
    <property type="match status" value="1"/>
</dbReference>
<feature type="domain" description="HTH myb-type" evidence="7">
    <location>
        <begin position="8"/>
        <end position="60"/>
    </location>
</feature>
<accession>A0AAD4JJX0</accession>
<dbReference type="PANTHER" id="PTHR10641:SF1377">
    <property type="entry name" value="MYB-RELATED PROTEIN MYB4-LIKE"/>
    <property type="match status" value="1"/>
</dbReference>
<dbReference type="FunFam" id="1.10.10.60:FF:000001">
    <property type="entry name" value="MYB-related transcription factor"/>
    <property type="match status" value="1"/>
</dbReference>
<comment type="function">
    <text evidence="5">Transcription factor.</text>
</comment>
<evidence type="ECO:0000313" key="8">
    <source>
        <dbReference type="EMBL" id="KAH6834679.1"/>
    </source>
</evidence>
<evidence type="ECO:0000256" key="4">
    <source>
        <dbReference type="ARBA" id="ARBA00023242"/>
    </source>
</evidence>
<gene>
    <name evidence="8" type="ORF">C2S53_019821</name>
</gene>